<sequence>MDSPAKPAACESCHLDLPCDQDFFATFGLYVCRSCRYDSPAYVLLTKDAAKKRFLLPDSAFEDLPCLRRPNPKNERFAPLKLFLTKTCEATCIELFGSLEKMLVEKEQRERKRFEKAVSRTKSVVASYGKRKASLSTLSGATLFQAPKAKKAKPVEVAEHEHAYDTHEDQGDGLWVKACACGLRVTYHKL</sequence>
<evidence type="ECO:0000313" key="6">
    <source>
        <dbReference type="Proteomes" id="UP000030745"/>
    </source>
</evidence>
<accession>A0A067CR99</accession>
<dbReference type="VEuPathDB" id="FungiDB:SPRG_05873"/>
<dbReference type="OMA" id="TCGHELS"/>
<evidence type="ECO:0000256" key="3">
    <source>
        <dbReference type="ARBA" id="ARBA00023242"/>
    </source>
</evidence>
<dbReference type="Proteomes" id="UP000030745">
    <property type="component" value="Unassembled WGS sequence"/>
</dbReference>
<dbReference type="GO" id="GO:0000715">
    <property type="term" value="P:nucleotide-excision repair, DNA damage recognition"/>
    <property type="evidence" value="ECO:0007669"/>
    <property type="project" value="TreeGrafter"/>
</dbReference>
<dbReference type="GO" id="GO:0070914">
    <property type="term" value="P:UV-damage excision repair"/>
    <property type="evidence" value="ECO:0007669"/>
    <property type="project" value="TreeGrafter"/>
</dbReference>
<dbReference type="PANTHER" id="PTHR10142:SF0">
    <property type="entry name" value="DNA REPAIR PROTEIN COMPLEMENTING XP-A CELLS"/>
    <property type="match status" value="1"/>
</dbReference>
<gene>
    <name evidence="5" type="ORF">SPRG_05873</name>
</gene>
<evidence type="ECO:0000256" key="1">
    <source>
        <dbReference type="ARBA" id="ARBA00004123"/>
    </source>
</evidence>
<dbReference type="InterPro" id="IPR037129">
    <property type="entry name" value="XPA_sf"/>
</dbReference>
<dbReference type="GO" id="GO:0000110">
    <property type="term" value="C:nucleotide-excision repair factor 1 complex"/>
    <property type="evidence" value="ECO:0007669"/>
    <property type="project" value="TreeGrafter"/>
</dbReference>
<dbReference type="GeneID" id="24128247"/>
<comment type="subcellular location">
    <subcellularLocation>
        <location evidence="1">Nucleus</location>
    </subcellularLocation>
</comment>
<feature type="domain" description="XPA C-terminal" evidence="4">
    <location>
        <begin position="42"/>
        <end position="85"/>
    </location>
</feature>
<evidence type="ECO:0000256" key="2">
    <source>
        <dbReference type="ARBA" id="ARBA00022833"/>
    </source>
</evidence>
<name>A0A067CR99_SAPPC</name>
<dbReference type="GO" id="GO:0003684">
    <property type="term" value="F:damaged DNA binding"/>
    <property type="evidence" value="ECO:0007669"/>
    <property type="project" value="InterPro"/>
</dbReference>
<dbReference type="KEGG" id="spar:SPRG_05873"/>
<evidence type="ECO:0000259" key="4">
    <source>
        <dbReference type="Pfam" id="PF05181"/>
    </source>
</evidence>
<dbReference type="GO" id="GO:1901255">
    <property type="term" value="P:nucleotide-excision repair involved in interstrand cross-link repair"/>
    <property type="evidence" value="ECO:0007669"/>
    <property type="project" value="TreeGrafter"/>
</dbReference>
<dbReference type="InterPro" id="IPR009061">
    <property type="entry name" value="DNA-bd_dom_put_sf"/>
</dbReference>
<dbReference type="Pfam" id="PF05181">
    <property type="entry name" value="XPA_C"/>
    <property type="match status" value="1"/>
</dbReference>
<dbReference type="OrthoDB" id="5368863at2759"/>
<proteinExistence type="predicted"/>
<evidence type="ECO:0000313" key="5">
    <source>
        <dbReference type="EMBL" id="KDO29337.1"/>
    </source>
</evidence>
<dbReference type="PANTHER" id="PTHR10142">
    <property type="entry name" value="DNA REPAIR PROTEIN COMPLEMENTING XP-A CELLS"/>
    <property type="match status" value="1"/>
</dbReference>
<organism evidence="5 6">
    <name type="scientific">Saprolegnia parasitica (strain CBS 223.65)</name>
    <dbReference type="NCBI Taxonomy" id="695850"/>
    <lineage>
        <taxon>Eukaryota</taxon>
        <taxon>Sar</taxon>
        <taxon>Stramenopiles</taxon>
        <taxon>Oomycota</taxon>
        <taxon>Saprolegniomycetes</taxon>
        <taxon>Saprolegniales</taxon>
        <taxon>Saprolegniaceae</taxon>
        <taxon>Saprolegnia</taxon>
    </lineage>
</organism>
<keyword evidence="6" id="KW-1185">Reference proteome</keyword>
<dbReference type="SUPFAM" id="SSF46955">
    <property type="entry name" value="Putative DNA-binding domain"/>
    <property type="match status" value="1"/>
</dbReference>
<protein>
    <recommendedName>
        <fullName evidence="4">XPA C-terminal domain-containing protein</fullName>
    </recommendedName>
</protein>
<dbReference type="STRING" id="695850.A0A067CR99"/>
<keyword evidence="3" id="KW-0539">Nucleus</keyword>
<reference evidence="5 6" key="1">
    <citation type="journal article" date="2013" name="PLoS Genet.">
        <title>Distinctive expansion of potential virulence genes in the genome of the oomycete fish pathogen Saprolegnia parasitica.</title>
        <authorList>
            <person name="Jiang R.H."/>
            <person name="de Bruijn I."/>
            <person name="Haas B.J."/>
            <person name="Belmonte R."/>
            <person name="Lobach L."/>
            <person name="Christie J."/>
            <person name="van den Ackerveken G."/>
            <person name="Bottin A."/>
            <person name="Bulone V."/>
            <person name="Diaz-Moreno S.M."/>
            <person name="Dumas B."/>
            <person name="Fan L."/>
            <person name="Gaulin E."/>
            <person name="Govers F."/>
            <person name="Grenville-Briggs L.J."/>
            <person name="Horner N.R."/>
            <person name="Levin J.Z."/>
            <person name="Mammella M."/>
            <person name="Meijer H.J."/>
            <person name="Morris P."/>
            <person name="Nusbaum C."/>
            <person name="Oome S."/>
            <person name="Phillips A.J."/>
            <person name="van Rooyen D."/>
            <person name="Rzeszutek E."/>
            <person name="Saraiva M."/>
            <person name="Secombes C.J."/>
            <person name="Seidl M.F."/>
            <person name="Snel B."/>
            <person name="Stassen J.H."/>
            <person name="Sykes S."/>
            <person name="Tripathy S."/>
            <person name="van den Berg H."/>
            <person name="Vega-Arreguin J.C."/>
            <person name="Wawra S."/>
            <person name="Young S.K."/>
            <person name="Zeng Q."/>
            <person name="Dieguez-Uribeondo J."/>
            <person name="Russ C."/>
            <person name="Tyler B.M."/>
            <person name="van West P."/>
        </authorList>
    </citation>
    <scope>NUCLEOTIDE SEQUENCE [LARGE SCALE GENOMIC DNA]</scope>
    <source>
        <strain evidence="5 6">CBS 223.65</strain>
    </source>
</reference>
<dbReference type="RefSeq" id="XP_012199840.1">
    <property type="nucleotide sequence ID" value="XM_012344450.1"/>
</dbReference>
<dbReference type="EMBL" id="KK583206">
    <property type="protein sequence ID" value="KDO29337.1"/>
    <property type="molecule type" value="Genomic_DNA"/>
</dbReference>
<dbReference type="GO" id="GO:0006284">
    <property type="term" value="P:base-excision repair"/>
    <property type="evidence" value="ECO:0007669"/>
    <property type="project" value="TreeGrafter"/>
</dbReference>
<dbReference type="InterPro" id="IPR022656">
    <property type="entry name" value="XPA_C"/>
</dbReference>
<dbReference type="InterPro" id="IPR000465">
    <property type="entry name" value="XPA/RAD14"/>
</dbReference>
<keyword evidence="2" id="KW-0862">Zinc</keyword>
<dbReference type="Gene3D" id="3.90.530.10">
    <property type="entry name" value="XPA C-terminal domain"/>
    <property type="match status" value="1"/>
</dbReference>
<dbReference type="AlphaFoldDB" id="A0A067CR99"/>